<evidence type="ECO:0000259" key="8">
    <source>
        <dbReference type="PROSITE" id="PS50887"/>
    </source>
</evidence>
<dbReference type="GO" id="GO:0071732">
    <property type="term" value="P:cellular response to nitric oxide"/>
    <property type="evidence" value="ECO:0007669"/>
    <property type="project" value="UniProtKB-ARBA"/>
</dbReference>
<dbReference type="SUPFAM" id="SSF55073">
    <property type="entry name" value="Nucleotide cyclase"/>
    <property type="match status" value="1"/>
</dbReference>
<evidence type="ECO:0000259" key="6">
    <source>
        <dbReference type="PROSITE" id="PS50113"/>
    </source>
</evidence>
<dbReference type="PROSITE" id="PS50887">
    <property type="entry name" value="GGDEF"/>
    <property type="match status" value="1"/>
</dbReference>
<dbReference type="Pfam" id="PF00563">
    <property type="entry name" value="EAL"/>
    <property type="match status" value="1"/>
</dbReference>
<dbReference type="InterPro" id="IPR035965">
    <property type="entry name" value="PAS-like_dom_sf"/>
</dbReference>
<dbReference type="CDD" id="cd00130">
    <property type="entry name" value="PAS"/>
    <property type="match status" value="2"/>
</dbReference>
<evidence type="ECO:0000256" key="1">
    <source>
        <dbReference type="ARBA" id="ARBA00001946"/>
    </source>
</evidence>
<accession>A0A1T2L517</accession>
<keyword evidence="10" id="KW-1185">Reference proteome</keyword>
<dbReference type="SMART" id="SM00086">
    <property type="entry name" value="PAC"/>
    <property type="match status" value="2"/>
</dbReference>
<feature type="domain" description="PAS" evidence="5">
    <location>
        <begin position="154"/>
        <end position="184"/>
    </location>
</feature>
<dbReference type="InterPro" id="IPR001610">
    <property type="entry name" value="PAC"/>
</dbReference>
<comment type="caution">
    <text evidence="9">The sequence shown here is derived from an EMBL/GenBank/DDBJ whole genome shotgun (WGS) entry which is preliminary data.</text>
</comment>
<dbReference type="PROSITE" id="PS50113">
    <property type="entry name" value="PAC"/>
    <property type="match status" value="1"/>
</dbReference>
<feature type="domain" description="EAL" evidence="7">
    <location>
        <begin position="438"/>
        <end position="693"/>
    </location>
</feature>
<dbReference type="Pfam" id="PF13426">
    <property type="entry name" value="PAS_9"/>
    <property type="match status" value="2"/>
</dbReference>
<dbReference type="FunFam" id="3.30.70.270:FF:000001">
    <property type="entry name" value="Diguanylate cyclase domain protein"/>
    <property type="match status" value="1"/>
</dbReference>
<dbReference type="InterPro" id="IPR012226">
    <property type="entry name" value="Diguanyl_cyclase/Pdiesterase"/>
</dbReference>
<dbReference type="SMART" id="SM00267">
    <property type="entry name" value="GGDEF"/>
    <property type="match status" value="1"/>
</dbReference>
<dbReference type="Gene3D" id="3.30.450.20">
    <property type="entry name" value="PAS domain"/>
    <property type="match status" value="2"/>
</dbReference>
<evidence type="ECO:0000256" key="2">
    <source>
        <dbReference type="ARBA" id="ARBA00012282"/>
    </source>
</evidence>
<dbReference type="SUPFAM" id="SSF55785">
    <property type="entry name" value="PYP-like sensor domain (PAS domain)"/>
    <property type="match status" value="2"/>
</dbReference>
<dbReference type="CDD" id="cd01949">
    <property type="entry name" value="GGDEF"/>
    <property type="match status" value="1"/>
</dbReference>
<dbReference type="CDD" id="cd01948">
    <property type="entry name" value="EAL"/>
    <property type="match status" value="1"/>
</dbReference>
<dbReference type="InterPro" id="IPR000700">
    <property type="entry name" value="PAS-assoc_C"/>
</dbReference>
<dbReference type="AlphaFoldDB" id="A0A1T2L517"/>
<reference evidence="9 10" key="1">
    <citation type="submission" date="2016-11" db="EMBL/GenBank/DDBJ databases">
        <title>Mixed transmission modes and dynamic genome evolution in an obligate animal-bacterial symbiosis.</title>
        <authorList>
            <person name="Russell S.L."/>
            <person name="Corbett-Detig R.B."/>
            <person name="Cavanaugh C.M."/>
        </authorList>
    </citation>
    <scope>NUCLEOTIDE SEQUENCE [LARGE SCALE GENOMIC DNA]</scope>
    <source>
        <strain evidence="9">Sveles-Q1</strain>
    </source>
</reference>
<evidence type="ECO:0000259" key="5">
    <source>
        <dbReference type="PROSITE" id="PS50112"/>
    </source>
</evidence>
<dbReference type="InterPro" id="IPR000160">
    <property type="entry name" value="GGDEF_dom"/>
</dbReference>
<dbReference type="PROSITE" id="PS50112">
    <property type="entry name" value="PAS"/>
    <property type="match status" value="2"/>
</dbReference>
<feature type="domain" description="PAS" evidence="5">
    <location>
        <begin position="23"/>
        <end position="79"/>
    </location>
</feature>
<dbReference type="PIRSF" id="PIRSF005925">
    <property type="entry name" value="Dos"/>
    <property type="match status" value="1"/>
</dbReference>
<dbReference type="PROSITE" id="PS50883">
    <property type="entry name" value="EAL"/>
    <property type="match status" value="1"/>
</dbReference>
<dbReference type="NCBIfam" id="TIGR00254">
    <property type="entry name" value="GGDEF"/>
    <property type="match status" value="1"/>
</dbReference>
<comment type="catalytic activity">
    <reaction evidence="4">
        <text>3',3'-c-di-GMP + H2O = 5'-phosphoguanylyl(3'-&gt;5')guanosine + H(+)</text>
        <dbReference type="Rhea" id="RHEA:24902"/>
        <dbReference type="ChEBI" id="CHEBI:15377"/>
        <dbReference type="ChEBI" id="CHEBI:15378"/>
        <dbReference type="ChEBI" id="CHEBI:58754"/>
        <dbReference type="ChEBI" id="CHEBI:58805"/>
        <dbReference type="EC" id="3.1.4.52"/>
    </reaction>
    <physiologicalReaction direction="left-to-right" evidence="4">
        <dbReference type="Rhea" id="RHEA:24903"/>
    </physiologicalReaction>
</comment>
<dbReference type="EMBL" id="MPRL01000031">
    <property type="protein sequence ID" value="OOZ40183.1"/>
    <property type="molecule type" value="Genomic_DNA"/>
</dbReference>
<dbReference type="InterPro" id="IPR000014">
    <property type="entry name" value="PAS"/>
</dbReference>
<evidence type="ECO:0000313" key="10">
    <source>
        <dbReference type="Proteomes" id="UP000191110"/>
    </source>
</evidence>
<sequence length="699" mass="78652">MLQQRAAQLAEEMTENIRDSAERDRMLAGIIEQTSEAIITTNLDRSVVNWNPAAERMFGYSSEEMHGRKFDELQLPSEQHFCDSDELTNNNDIERYATQNGGSIYVRSISSMLLDDDGNHVGETLILHDISQEKVSHDQLLLWGMVFKHSGEAILITDADNRIITVNQSFTDITGYENDEVVGEFPAILSSGRHDEDFYAEMWGQVQETGYWKGEIWNRRKDGTVFPEWLTITTLSDGAGHICNYIAIFSDATSYKEKEERIQHMAHHDALTGLPNRTLMQDRLEMAIAKAKRIHGNVAILFIDLDRFKVINDSLGHHYGDMLLKIVAKRLTSVVRASDTVCRQGGDEFIIILPEVESIGDVAHIAEKLLKSVSEECRVDNEVLKVSPSIGISLFPDDGNDIATLIKNADTAMYHAKESGRANFQFFTERLNQILLQRMEIERELSMAIQREQLTLHYQPQIDLTSGQVTGAEALLRWNHPTLGSVSPMKFIQIAEEAGLIGEIGVWVLGQVFAFAARWNRHPQLSQLVFSANVSARQLEDTAFAESVERLLNESGFPADRLELEITETAIMEDIQRSIPPLTELKSLGVKIAIDDFGTGYSSLNYLKRLPISRLKIDRSFISDIPEDKSDERITHAIINLAQSLNLEVIAEGVESEEQTRFLIEAGCLNAQGFFYARPLAEHDFVAFVEQSSVTNSPS</sequence>
<evidence type="ECO:0000313" key="9">
    <source>
        <dbReference type="EMBL" id="OOZ40183.1"/>
    </source>
</evidence>
<dbReference type="RefSeq" id="WP_078483707.1">
    <property type="nucleotide sequence ID" value="NZ_MPRL01000031.1"/>
</dbReference>
<evidence type="ECO:0000256" key="3">
    <source>
        <dbReference type="ARBA" id="ARBA00022636"/>
    </source>
</evidence>
<keyword evidence="3" id="KW-0973">c-di-GMP</keyword>
<dbReference type="GO" id="GO:0071111">
    <property type="term" value="F:cyclic-guanylate-specific phosphodiesterase activity"/>
    <property type="evidence" value="ECO:0007669"/>
    <property type="project" value="UniProtKB-EC"/>
</dbReference>
<feature type="domain" description="GGDEF" evidence="8">
    <location>
        <begin position="296"/>
        <end position="429"/>
    </location>
</feature>
<proteinExistence type="predicted"/>
<evidence type="ECO:0000259" key="7">
    <source>
        <dbReference type="PROSITE" id="PS50883"/>
    </source>
</evidence>
<dbReference type="InterPro" id="IPR001633">
    <property type="entry name" value="EAL_dom"/>
</dbReference>
<dbReference type="InterPro" id="IPR052155">
    <property type="entry name" value="Biofilm_reg_signaling"/>
</dbReference>
<dbReference type="InterPro" id="IPR043128">
    <property type="entry name" value="Rev_trsase/Diguanyl_cyclase"/>
</dbReference>
<gene>
    <name evidence="9" type="ORF">BOW53_08780</name>
</gene>
<evidence type="ECO:0000256" key="4">
    <source>
        <dbReference type="ARBA" id="ARBA00051114"/>
    </source>
</evidence>
<dbReference type="Gene3D" id="3.20.20.450">
    <property type="entry name" value="EAL domain"/>
    <property type="match status" value="1"/>
</dbReference>
<dbReference type="InterPro" id="IPR035919">
    <property type="entry name" value="EAL_sf"/>
</dbReference>
<dbReference type="FunFam" id="3.20.20.450:FF:000001">
    <property type="entry name" value="Cyclic di-GMP phosphodiesterase yahA"/>
    <property type="match status" value="1"/>
</dbReference>
<dbReference type="SMART" id="SM00052">
    <property type="entry name" value="EAL"/>
    <property type="match status" value="1"/>
</dbReference>
<dbReference type="Proteomes" id="UP000191110">
    <property type="component" value="Unassembled WGS sequence"/>
</dbReference>
<protein>
    <recommendedName>
        <fullName evidence="2">cyclic-guanylate-specific phosphodiesterase</fullName>
        <ecNumber evidence="2">3.1.4.52</ecNumber>
    </recommendedName>
</protein>
<dbReference type="OrthoDB" id="9804951at2"/>
<dbReference type="PANTHER" id="PTHR44757">
    <property type="entry name" value="DIGUANYLATE CYCLASE DGCP"/>
    <property type="match status" value="1"/>
</dbReference>
<feature type="domain" description="PAC" evidence="6">
    <location>
        <begin position="212"/>
        <end position="264"/>
    </location>
</feature>
<dbReference type="PANTHER" id="PTHR44757:SF2">
    <property type="entry name" value="BIOFILM ARCHITECTURE MAINTENANCE PROTEIN MBAA"/>
    <property type="match status" value="1"/>
</dbReference>
<dbReference type="SUPFAM" id="SSF141868">
    <property type="entry name" value="EAL domain-like"/>
    <property type="match status" value="1"/>
</dbReference>
<comment type="cofactor">
    <cofactor evidence="1">
        <name>Mg(2+)</name>
        <dbReference type="ChEBI" id="CHEBI:18420"/>
    </cofactor>
</comment>
<name>A0A1T2L517_9GAMM</name>
<dbReference type="Gene3D" id="3.30.70.270">
    <property type="match status" value="1"/>
</dbReference>
<dbReference type="SMART" id="SM00091">
    <property type="entry name" value="PAS"/>
    <property type="match status" value="2"/>
</dbReference>
<organism evidence="9 10">
    <name type="scientific">Solemya pervernicosa gill symbiont</name>
    <dbReference type="NCBI Taxonomy" id="642797"/>
    <lineage>
        <taxon>Bacteria</taxon>
        <taxon>Pseudomonadati</taxon>
        <taxon>Pseudomonadota</taxon>
        <taxon>Gammaproteobacteria</taxon>
        <taxon>sulfur-oxidizing symbionts</taxon>
    </lineage>
</organism>
<dbReference type="InterPro" id="IPR029787">
    <property type="entry name" value="Nucleotide_cyclase"/>
</dbReference>
<dbReference type="NCBIfam" id="TIGR00229">
    <property type="entry name" value="sensory_box"/>
    <property type="match status" value="2"/>
</dbReference>
<dbReference type="Pfam" id="PF00990">
    <property type="entry name" value="GGDEF"/>
    <property type="match status" value="1"/>
</dbReference>
<dbReference type="EC" id="3.1.4.52" evidence="2"/>